<dbReference type="OrthoDB" id="266138at2759"/>
<dbReference type="GO" id="GO:0005737">
    <property type="term" value="C:cytoplasm"/>
    <property type="evidence" value="ECO:0007669"/>
    <property type="project" value="TreeGrafter"/>
</dbReference>
<dbReference type="SUPFAM" id="SSF52058">
    <property type="entry name" value="L domain-like"/>
    <property type="match status" value="1"/>
</dbReference>
<dbReference type="AlphaFoldDB" id="S7W4P9"/>
<dbReference type="InterPro" id="IPR032675">
    <property type="entry name" value="LRR_dom_sf"/>
</dbReference>
<evidence type="ECO:0000313" key="4">
    <source>
        <dbReference type="Proteomes" id="UP000014978"/>
    </source>
</evidence>
<dbReference type="EMBL" id="ATCN01001329">
    <property type="protein sequence ID" value="EPR77715.1"/>
    <property type="molecule type" value="Genomic_DNA"/>
</dbReference>
<protein>
    <submittedName>
        <fullName evidence="3">Leucine rich repeat protein</fullName>
    </submittedName>
</protein>
<dbReference type="HOGENOM" id="CLU_016141_1_0_1"/>
<dbReference type="Pfam" id="PF00560">
    <property type="entry name" value="LRR_1"/>
    <property type="match status" value="3"/>
</dbReference>
<keyword evidence="1" id="KW-0433">Leucine-rich repeat</keyword>
<keyword evidence="2" id="KW-0677">Repeat</keyword>
<keyword evidence="4" id="KW-1185">Reference proteome</keyword>
<sequence>MNSLEILNIGSCYSLINISPNLFKLENLKELNLSRNPLLFENNDFIACSVYSNNHSSTENESGDLTKFVAYRSLEKLISHDNNLSTFPDFFCNFINLEEIDMSRNLFKEIPHELQFFANLKILDISYNHIKNLIITQGMFVNLLKLQIDYNRITELSISDTTLQSLETLDLSFNRFSKLDRNIFQLKRLKNVSLLGVICNEIEKFHCIKDDPMSLTLTLKDISVLPNIFWYNGIYKLIVECKEQIDREINISEYVPTNSKIKYLDLSKCFLTSIPHGISKLINLETFKAEFNEIIILENVFTGITSLKVLDLSFNQISTIDENIFDIITLEKIDLYSNHIELLPSNINNTRNRNLQIDLFENPLRSGIDVD</sequence>
<dbReference type="InterPro" id="IPR050216">
    <property type="entry name" value="LRR_domain-containing"/>
</dbReference>
<feature type="non-terminal residue" evidence="3">
    <location>
        <position position="371"/>
    </location>
</feature>
<proteinExistence type="predicted"/>
<evidence type="ECO:0000313" key="3">
    <source>
        <dbReference type="EMBL" id="EPR77715.1"/>
    </source>
</evidence>
<comment type="caution">
    <text evidence="3">The sequence shown here is derived from an EMBL/GenBank/DDBJ whole genome shotgun (WGS) entry which is preliminary data.</text>
</comment>
<dbReference type="Gene3D" id="3.80.10.10">
    <property type="entry name" value="Ribonuclease Inhibitor"/>
    <property type="match status" value="2"/>
</dbReference>
<dbReference type="STRING" id="1358809.S7W4P9"/>
<dbReference type="Proteomes" id="UP000014978">
    <property type="component" value="Unassembled WGS sequence"/>
</dbReference>
<dbReference type="InterPro" id="IPR003591">
    <property type="entry name" value="Leu-rich_rpt_typical-subtyp"/>
</dbReference>
<dbReference type="VEuPathDB" id="MicrosporidiaDB:SLOPH_2650"/>
<dbReference type="InParanoid" id="S7W4P9"/>
<evidence type="ECO:0000256" key="2">
    <source>
        <dbReference type="ARBA" id="ARBA00022737"/>
    </source>
</evidence>
<dbReference type="PRINTS" id="PR00019">
    <property type="entry name" value="LEURICHRPT"/>
</dbReference>
<evidence type="ECO:0000256" key="1">
    <source>
        <dbReference type="ARBA" id="ARBA00022614"/>
    </source>
</evidence>
<dbReference type="SMART" id="SM00369">
    <property type="entry name" value="LRR_TYP"/>
    <property type="match status" value="6"/>
</dbReference>
<dbReference type="Pfam" id="PF13516">
    <property type="entry name" value="LRR_6"/>
    <property type="match status" value="2"/>
</dbReference>
<gene>
    <name evidence="3" type="ORF">SLOPH_2650</name>
</gene>
<reference evidence="4" key="1">
    <citation type="journal article" date="2013" name="PLoS Genet.">
        <title>The genome of Spraguea lophii and the basis of host-microsporidian interactions.</title>
        <authorList>
            <person name="Campbell S.E."/>
            <person name="Williams T.A."/>
            <person name="Yousuf A."/>
            <person name="Soanes D.M."/>
            <person name="Paszkiewicz K.H."/>
            <person name="Williams B.A.P."/>
        </authorList>
    </citation>
    <scope>NUCLEOTIDE SEQUENCE [LARGE SCALE GENOMIC DNA]</scope>
    <source>
        <strain evidence="4">42_110</strain>
    </source>
</reference>
<dbReference type="PROSITE" id="PS51450">
    <property type="entry name" value="LRR"/>
    <property type="match status" value="2"/>
</dbReference>
<organism evidence="3 4">
    <name type="scientific">Spraguea lophii (strain 42_110)</name>
    <name type="common">Microsporidian parasite</name>
    <dbReference type="NCBI Taxonomy" id="1358809"/>
    <lineage>
        <taxon>Eukaryota</taxon>
        <taxon>Fungi</taxon>
        <taxon>Fungi incertae sedis</taxon>
        <taxon>Microsporidia</taxon>
        <taxon>Spragueidae</taxon>
        <taxon>Spraguea</taxon>
    </lineage>
</organism>
<dbReference type="PANTHER" id="PTHR48051">
    <property type="match status" value="1"/>
</dbReference>
<name>S7W4P9_SPRLO</name>
<accession>S7W4P9</accession>
<dbReference type="PANTHER" id="PTHR48051:SF1">
    <property type="entry name" value="RAS SUPPRESSOR PROTEIN 1"/>
    <property type="match status" value="1"/>
</dbReference>
<dbReference type="InterPro" id="IPR001611">
    <property type="entry name" value="Leu-rich_rpt"/>
</dbReference>